<evidence type="ECO:0000256" key="4">
    <source>
        <dbReference type="ARBA" id="ARBA00012285"/>
    </source>
</evidence>
<evidence type="ECO:0000256" key="6">
    <source>
        <dbReference type="ARBA" id="ARBA00022898"/>
    </source>
</evidence>
<dbReference type="Proteomes" id="UP000886476">
    <property type="component" value="Unassembled WGS sequence"/>
</dbReference>
<dbReference type="PANTHER" id="PTHR42885:SF1">
    <property type="entry name" value="THREONINE-PHOSPHATE DECARBOXYLASE"/>
    <property type="match status" value="1"/>
</dbReference>
<comment type="pathway">
    <text evidence="3">Cofactor biosynthesis; adenosylcobalamin biosynthesis.</text>
</comment>
<accession>A0ABX2CQD7</accession>
<keyword evidence="6" id="KW-0663">Pyridoxal phosphate</keyword>
<evidence type="ECO:0000256" key="3">
    <source>
        <dbReference type="ARBA" id="ARBA00004953"/>
    </source>
</evidence>
<evidence type="ECO:0000313" key="12">
    <source>
        <dbReference type="Proteomes" id="UP000886476"/>
    </source>
</evidence>
<dbReference type="Pfam" id="PF00155">
    <property type="entry name" value="Aminotran_1_2"/>
    <property type="match status" value="1"/>
</dbReference>
<evidence type="ECO:0000256" key="5">
    <source>
        <dbReference type="ARBA" id="ARBA00022573"/>
    </source>
</evidence>
<dbReference type="InterPro" id="IPR015422">
    <property type="entry name" value="PyrdxlP-dep_Trfase_small"/>
</dbReference>
<keyword evidence="5" id="KW-0169">Cobalamin biosynthesis</keyword>
<dbReference type="GO" id="GO:0048472">
    <property type="term" value="F:threonine-phosphate decarboxylase activity"/>
    <property type="evidence" value="ECO:0007669"/>
    <property type="project" value="UniProtKB-EC"/>
</dbReference>
<name>A0ABX2CQD7_9BRAD</name>
<organism evidence="11 12">
    <name type="scientific">Bradyrhizobium aeschynomenes</name>
    <dbReference type="NCBI Taxonomy" id="2734909"/>
    <lineage>
        <taxon>Bacteria</taxon>
        <taxon>Pseudomonadati</taxon>
        <taxon>Pseudomonadota</taxon>
        <taxon>Alphaproteobacteria</taxon>
        <taxon>Hyphomicrobiales</taxon>
        <taxon>Nitrobacteraceae</taxon>
        <taxon>Bradyrhizobium</taxon>
    </lineage>
</organism>
<feature type="domain" description="Aminotransferase class I/classII large" evidence="10">
    <location>
        <begin position="81"/>
        <end position="339"/>
    </location>
</feature>
<dbReference type="EMBL" id="JABFDN010000020">
    <property type="protein sequence ID" value="NPU69624.1"/>
    <property type="molecule type" value="Genomic_DNA"/>
</dbReference>
<evidence type="ECO:0000259" key="10">
    <source>
        <dbReference type="Pfam" id="PF00155"/>
    </source>
</evidence>
<reference evidence="11" key="1">
    <citation type="submission" date="2020-05" db="EMBL/GenBank/DDBJ databases">
        <title>Nod-independent and nitrogen-fixing Bradyrhizobium aeschynomene sp. nov. isolated from nodules of Aeschynomene indica.</title>
        <authorList>
            <person name="Zhang Z."/>
        </authorList>
    </citation>
    <scope>NUCLEOTIDE SEQUENCE</scope>
    <source>
        <strain evidence="11">83012</strain>
    </source>
</reference>
<comment type="catalytic activity">
    <reaction evidence="9">
        <text>O-phospho-L-threonine + H(+) = (R)-1-aminopropan-2-yl phosphate + CO2</text>
        <dbReference type="Rhea" id="RHEA:11492"/>
        <dbReference type="ChEBI" id="CHEBI:15378"/>
        <dbReference type="ChEBI" id="CHEBI:16526"/>
        <dbReference type="ChEBI" id="CHEBI:58563"/>
        <dbReference type="ChEBI" id="CHEBI:58675"/>
        <dbReference type="EC" id="4.1.1.81"/>
    </reaction>
</comment>
<gene>
    <name evidence="11" type="ORF">HL667_31790</name>
</gene>
<dbReference type="InterPro" id="IPR015424">
    <property type="entry name" value="PyrdxlP-dep_Trfase"/>
</dbReference>
<dbReference type="RefSeq" id="WP_172114826.1">
    <property type="nucleotide sequence ID" value="NZ_JABFDN010000020.1"/>
</dbReference>
<dbReference type="InterPro" id="IPR015421">
    <property type="entry name" value="PyrdxlP-dep_Trfase_major"/>
</dbReference>
<dbReference type="InterPro" id="IPR004839">
    <property type="entry name" value="Aminotransferase_I/II_large"/>
</dbReference>
<dbReference type="Gene3D" id="3.90.1150.10">
    <property type="entry name" value="Aspartate Aminotransferase, domain 1"/>
    <property type="match status" value="1"/>
</dbReference>
<evidence type="ECO:0000256" key="1">
    <source>
        <dbReference type="ARBA" id="ARBA00001933"/>
    </source>
</evidence>
<dbReference type="SUPFAM" id="SSF53383">
    <property type="entry name" value="PLP-dependent transferases"/>
    <property type="match status" value="1"/>
</dbReference>
<dbReference type="CDD" id="cd00609">
    <property type="entry name" value="AAT_like"/>
    <property type="match status" value="1"/>
</dbReference>
<evidence type="ECO:0000256" key="2">
    <source>
        <dbReference type="ARBA" id="ARBA00003444"/>
    </source>
</evidence>
<dbReference type="EC" id="4.1.1.81" evidence="4"/>
<evidence type="ECO:0000256" key="8">
    <source>
        <dbReference type="ARBA" id="ARBA00029996"/>
    </source>
</evidence>
<evidence type="ECO:0000313" key="11">
    <source>
        <dbReference type="EMBL" id="NPU69624.1"/>
    </source>
</evidence>
<comment type="function">
    <text evidence="2">Decarboxylates L-threonine-O-3-phosphate to yield (R)-1-amino-2-propanol O-2-phosphate, the precursor for the linkage between the nucleotide loop and the corrin ring in cobalamin.</text>
</comment>
<evidence type="ECO:0000256" key="7">
    <source>
        <dbReference type="ARBA" id="ARBA00023239"/>
    </source>
</evidence>
<comment type="caution">
    <text evidence="11">The sequence shown here is derived from an EMBL/GenBank/DDBJ whole genome shotgun (WGS) entry which is preliminary data.</text>
</comment>
<protein>
    <recommendedName>
        <fullName evidence="4">threonine-phosphate decarboxylase</fullName>
        <ecNumber evidence="4">4.1.1.81</ecNumber>
    </recommendedName>
    <alternativeName>
        <fullName evidence="8">L-threonine-O-3-phosphate decarboxylase</fullName>
    </alternativeName>
</protein>
<dbReference type="Gene3D" id="3.40.640.10">
    <property type="entry name" value="Type I PLP-dependent aspartate aminotransferase-like (Major domain)"/>
    <property type="match status" value="1"/>
</dbReference>
<keyword evidence="12" id="KW-1185">Reference proteome</keyword>
<dbReference type="PANTHER" id="PTHR42885">
    <property type="entry name" value="HISTIDINOL-PHOSPHATE AMINOTRANSFERASE-RELATED"/>
    <property type="match status" value="1"/>
</dbReference>
<proteinExistence type="predicted"/>
<evidence type="ECO:0000256" key="9">
    <source>
        <dbReference type="ARBA" id="ARBA00048531"/>
    </source>
</evidence>
<dbReference type="InterPro" id="IPR005860">
    <property type="entry name" value="CobD"/>
</dbReference>
<keyword evidence="7 11" id="KW-0456">Lyase</keyword>
<sequence length="344" mass="36720">MNDDRATSTRSETPEAILHGGDLHAVSGRYPDAPQPWIDLSTGINAVPYPVPEIPPSAWQRLPAKSEERILLTAAAARYRVASRDTIVAAPGTQALLQSLPRLRPRSTVAVLAPTYEEHALCWRRCGHQVHLVDDADALAHADIAVVVNPNNPTGRLLPRDVLVRLAAAQRRRDGLLIVDEAFVDLYPANASLAADLPPATIVLRSFGKVYGLAGVRLGFAISSADIATRLRGELGPWAVSGPALAVGTAALADDAWLAQTGARLARDGQRIEALLENAGCAVIGITPLFRLIASPIAAGIADRLACHGIHVRRFPAQPTWLRFGLPSHEGDWERLAQALGSSS</sequence>
<comment type="cofactor">
    <cofactor evidence="1">
        <name>pyridoxal 5'-phosphate</name>
        <dbReference type="ChEBI" id="CHEBI:597326"/>
    </cofactor>
</comment>
<dbReference type="NCBIfam" id="TIGR01140">
    <property type="entry name" value="L_thr_O3P_dcar"/>
    <property type="match status" value="1"/>
</dbReference>